<dbReference type="Proteomes" id="UP000029736">
    <property type="component" value="Unassembled WGS sequence"/>
</dbReference>
<dbReference type="SUPFAM" id="SSF88946">
    <property type="entry name" value="Sigma2 domain of RNA polymerase sigma factors"/>
    <property type="match status" value="1"/>
</dbReference>
<reference evidence="9 10" key="1">
    <citation type="journal article" date="2014" name="Int. J. Syst. Evol. Microbiol.">
        <title>Phaeodactylibacter xiamenensis gen. nov., sp. nov., a member of the family Saprospiraceae isolated from the marine alga Phaeodactylum tricornutum.</title>
        <authorList>
            <person name="Chen Z.Jr."/>
            <person name="Lei X."/>
            <person name="Lai Q."/>
            <person name="Li Y."/>
            <person name="Zhang B."/>
            <person name="Zhang J."/>
            <person name="Zhang H."/>
            <person name="Yang L."/>
            <person name="Zheng W."/>
            <person name="Tian Y."/>
            <person name="Yu Z."/>
            <person name="Xu H.Jr."/>
            <person name="Zheng T."/>
        </authorList>
    </citation>
    <scope>NUCLEOTIDE SEQUENCE [LARGE SCALE GENOMIC DNA]</scope>
    <source>
        <strain evidence="9 10">KD52</strain>
    </source>
</reference>
<evidence type="ECO:0000259" key="8">
    <source>
        <dbReference type="Pfam" id="PF08281"/>
    </source>
</evidence>
<evidence type="ECO:0000256" key="6">
    <source>
        <dbReference type="RuleBase" id="RU000716"/>
    </source>
</evidence>
<keyword evidence="3 6" id="KW-0731">Sigma factor</keyword>
<dbReference type="PANTHER" id="PTHR43133:SF8">
    <property type="entry name" value="RNA POLYMERASE SIGMA FACTOR HI_1459-RELATED"/>
    <property type="match status" value="1"/>
</dbReference>
<evidence type="ECO:0000256" key="3">
    <source>
        <dbReference type="ARBA" id="ARBA00023082"/>
    </source>
</evidence>
<evidence type="ECO:0000313" key="9">
    <source>
        <dbReference type="EMBL" id="KGE88728.1"/>
    </source>
</evidence>
<dbReference type="SUPFAM" id="SSF88659">
    <property type="entry name" value="Sigma3 and sigma4 domains of RNA polymerase sigma factors"/>
    <property type="match status" value="1"/>
</dbReference>
<feature type="domain" description="RNA polymerase sigma factor 70 region 4 type 2" evidence="8">
    <location>
        <begin position="132"/>
        <end position="184"/>
    </location>
</feature>
<keyword evidence="4 6" id="KW-0238">DNA-binding</keyword>
<dbReference type="Gene3D" id="1.10.1740.10">
    <property type="match status" value="1"/>
</dbReference>
<evidence type="ECO:0000256" key="1">
    <source>
        <dbReference type="ARBA" id="ARBA00010641"/>
    </source>
</evidence>
<dbReference type="GO" id="GO:0006352">
    <property type="term" value="P:DNA-templated transcription initiation"/>
    <property type="evidence" value="ECO:0007669"/>
    <property type="project" value="InterPro"/>
</dbReference>
<dbReference type="InterPro" id="IPR014284">
    <property type="entry name" value="RNA_pol_sigma-70_dom"/>
</dbReference>
<dbReference type="GO" id="GO:0016987">
    <property type="term" value="F:sigma factor activity"/>
    <property type="evidence" value="ECO:0007669"/>
    <property type="project" value="UniProtKB-KW"/>
</dbReference>
<evidence type="ECO:0000259" key="7">
    <source>
        <dbReference type="Pfam" id="PF04542"/>
    </source>
</evidence>
<dbReference type="NCBIfam" id="TIGR02937">
    <property type="entry name" value="sigma70-ECF"/>
    <property type="match status" value="1"/>
</dbReference>
<organism evidence="9 10">
    <name type="scientific">Phaeodactylibacter xiamenensis</name>
    <dbReference type="NCBI Taxonomy" id="1524460"/>
    <lineage>
        <taxon>Bacteria</taxon>
        <taxon>Pseudomonadati</taxon>
        <taxon>Bacteroidota</taxon>
        <taxon>Saprospiria</taxon>
        <taxon>Saprospirales</taxon>
        <taxon>Haliscomenobacteraceae</taxon>
        <taxon>Phaeodactylibacter</taxon>
    </lineage>
</organism>
<keyword evidence="5 6" id="KW-0804">Transcription</keyword>
<gene>
    <name evidence="9" type="ORF">IX84_08735</name>
</gene>
<sequence>MLIASKKCNELTDQEVVDRALREVDYFSCLYERYEPALLRYVRRITGAGQDGAEDILQDAFIKIWRNLRGYDPGMKLSSWLYRIVHNEAISALRRQTSFGKNRTVDWADAEPLLLHSLLSEVETEEKNIPAEQLHHWVSQLPQKYREVILLRYFEELDYEAISDVLQIPEGTVATRLNRARKALEKTARATPATNQKKIRP</sequence>
<keyword evidence="2 6" id="KW-0805">Transcription regulation</keyword>
<keyword evidence="10" id="KW-1185">Reference proteome</keyword>
<dbReference type="PANTHER" id="PTHR43133">
    <property type="entry name" value="RNA POLYMERASE ECF-TYPE SIGMA FACTO"/>
    <property type="match status" value="1"/>
</dbReference>
<dbReference type="AlphaFoldDB" id="A0A098SAR8"/>
<dbReference type="InterPro" id="IPR013325">
    <property type="entry name" value="RNA_pol_sigma_r2"/>
</dbReference>
<proteinExistence type="inferred from homology"/>
<dbReference type="InterPro" id="IPR000838">
    <property type="entry name" value="RNA_pol_sigma70_ECF_CS"/>
</dbReference>
<dbReference type="InterPro" id="IPR007627">
    <property type="entry name" value="RNA_pol_sigma70_r2"/>
</dbReference>
<dbReference type="InterPro" id="IPR013249">
    <property type="entry name" value="RNA_pol_sigma70_r4_t2"/>
</dbReference>
<dbReference type="STRING" id="1524460.IX84_08735"/>
<dbReference type="Pfam" id="PF04542">
    <property type="entry name" value="Sigma70_r2"/>
    <property type="match status" value="1"/>
</dbReference>
<name>A0A098SAR8_9BACT</name>
<dbReference type="RefSeq" id="WP_044218597.1">
    <property type="nucleotide sequence ID" value="NZ_JBKAGJ010000018.1"/>
</dbReference>
<evidence type="ECO:0000256" key="2">
    <source>
        <dbReference type="ARBA" id="ARBA00023015"/>
    </source>
</evidence>
<dbReference type="Pfam" id="PF08281">
    <property type="entry name" value="Sigma70_r4_2"/>
    <property type="match status" value="1"/>
</dbReference>
<comment type="caution">
    <text evidence="9">The sequence shown here is derived from an EMBL/GenBank/DDBJ whole genome shotgun (WGS) entry which is preliminary data.</text>
</comment>
<dbReference type="InterPro" id="IPR036388">
    <property type="entry name" value="WH-like_DNA-bd_sf"/>
</dbReference>
<accession>A0A098SAR8</accession>
<evidence type="ECO:0000313" key="10">
    <source>
        <dbReference type="Proteomes" id="UP000029736"/>
    </source>
</evidence>
<dbReference type="InterPro" id="IPR013324">
    <property type="entry name" value="RNA_pol_sigma_r3/r4-like"/>
</dbReference>
<dbReference type="GO" id="GO:0003677">
    <property type="term" value="F:DNA binding"/>
    <property type="evidence" value="ECO:0007669"/>
    <property type="project" value="UniProtKB-KW"/>
</dbReference>
<comment type="similarity">
    <text evidence="1 6">Belongs to the sigma-70 factor family. ECF subfamily.</text>
</comment>
<evidence type="ECO:0000256" key="5">
    <source>
        <dbReference type="ARBA" id="ARBA00023163"/>
    </source>
</evidence>
<dbReference type="InterPro" id="IPR039425">
    <property type="entry name" value="RNA_pol_sigma-70-like"/>
</dbReference>
<feature type="domain" description="RNA polymerase sigma-70 region 2" evidence="7">
    <location>
        <begin position="30"/>
        <end position="97"/>
    </location>
</feature>
<protein>
    <recommendedName>
        <fullName evidence="6">RNA polymerase sigma factor</fullName>
    </recommendedName>
</protein>
<dbReference type="Gene3D" id="1.10.10.10">
    <property type="entry name" value="Winged helix-like DNA-binding domain superfamily/Winged helix DNA-binding domain"/>
    <property type="match status" value="1"/>
</dbReference>
<dbReference type="EMBL" id="JPOS01000018">
    <property type="protein sequence ID" value="KGE88728.1"/>
    <property type="molecule type" value="Genomic_DNA"/>
</dbReference>
<dbReference type="OrthoDB" id="1027298at2"/>
<dbReference type="CDD" id="cd06171">
    <property type="entry name" value="Sigma70_r4"/>
    <property type="match status" value="1"/>
</dbReference>
<evidence type="ECO:0000256" key="4">
    <source>
        <dbReference type="ARBA" id="ARBA00023125"/>
    </source>
</evidence>
<dbReference type="PROSITE" id="PS01063">
    <property type="entry name" value="SIGMA70_ECF"/>
    <property type="match status" value="1"/>
</dbReference>